<gene>
    <name evidence="2" type="ORF">NCTC204_02290</name>
    <name evidence="1" type="ORF">NCTC5047_03554</name>
</gene>
<proteinExistence type="predicted"/>
<name>A0A377XGB7_KLEPN</name>
<reference evidence="3 4" key="1">
    <citation type="submission" date="2018-06" db="EMBL/GenBank/DDBJ databases">
        <authorList>
            <consortium name="Pathogen Informatics"/>
            <person name="Doyle S."/>
        </authorList>
    </citation>
    <scope>NUCLEOTIDE SEQUENCE [LARGE SCALE GENOMIC DNA]</scope>
    <source>
        <strain evidence="2 4">NCTC204</strain>
        <strain evidence="1 3">NCTC5047</strain>
    </source>
</reference>
<organism evidence="1 3">
    <name type="scientific">Klebsiella pneumoniae</name>
    <dbReference type="NCBI Taxonomy" id="573"/>
    <lineage>
        <taxon>Bacteria</taxon>
        <taxon>Pseudomonadati</taxon>
        <taxon>Pseudomonadota</taxon>
        <taxon>Gammaproteobacteria</taxon>
        <taxon>Enterobacterales</taxon>
        <taxon>Enterobacteriaceae</taxon>
        <taxon>Klebsiella/Raoultella group</taxon>
        <taxon>Klebsiella</taxon>
        <taxon>Klebsiella pneumoniae complex</taxon>
    </lineage>
</organism>
<accession>A0A377XGB7</accession>
<dbReference type="Proteomes" id="UP000254340">
    <property type="component" value="Unassembled WGS sequence"/>
</dbReference>
<dbReference type="EMBL" id="UGMD01000002">
    <property type="protein sequence ID" value="STU90766.1"/>
    <property type="molecule type" value="Genomic_DNA"/>
</dbReference>
<sequence length="32" mass="3235">MMKVLCGAVLSALLLAAGQVGRRLPVARLGAV</sequence>
<evidence type="ECO:0000313" key="4">
    <source>
        <dbReference type="Proteomes" id="UP000255192"/>
    </source>
</evidence>
<dbReference type="EMBL" id="UGLH01000006">
    <property type="protein sequence ID" value="STT82583.1"/>
    <property type="molecule type" value="Genomic_DNA"/>
</dbReference>
<evidence type="ECO:0000313" key="3">
    <source>
        <dbReference type="Proteomes" id="UP000254340"/>
    </source>
</evidence>
<evidence type="ECO:0000313" key="2">
    <source>
        <dbReference type="EMBL" id="STU90766.1"/>
    </source>
</evidence>
<evidence type="ECO:0000313" key="1">
    <source>
        <dbReference type="EMBL" id="STT82583.1"/>
    </source>
</evidence>
<dbReference type="Proteomes" id="UP000255192">
    <property type="component" value="Unassembled WGS sequence"/>
</dbReference>
<protein>
    <submittedName>
        <fullName evidence="1">Uncharacterized protein</fullName>
    </submittedName>
</protein>
<dbReference type="AlphaFoldDB" id="A0A377XGB7"/>